<dbReference type="Proteomes" id="UP000305095">
    <property type="component" value="Unassembled WGS sequence"/>
</dbReference>
<evidence type="ECO:0000313" key="2">
    <source>
        <dbReference type="EMBL" id="TKV82217.1"/>
    </source>
</evidence>
<sequence>MADGQYKAKLQDVRANAARLYKAAPEPMKAFQSLVSATLKDGALSIRHKELVALAIAIATHCEGCIVHHVDAARRHGATREEVAETIAVAVEMGGGPATVYGATALAAFDEFAA</sequence>
<dbReference type="SUPFAM" id="SSF69118">
    <property type="entry name" value="AhpD-like"/>
    <property type="match status" value="1"/>
</dbReference>
<proteinExistence type="predicted"/>
<dbReference type="Gene3D" id="1.20.1290.10">
    <property type="entry name" value="AhpD-like"/>
    <property type="match status" value="1"/>
</dbReference>
<dbReference type="PANTHER" id="PTHR33930">
    <property type="entry name" value="ALKYL HYDROPEROXIDE REDUCTASE AHPD"/>
    <property type="match status" value="1"/>
</dbReference>
<dbReference type="InterPro" id="IPR003779">
    <property type="entry name" value="CMD-like"/>
</dbReference>
<dbReference type="GO" id="GO:0051920">
    <property type="term" value="F:peroxiredoxin activity"/>
    <property type="evidence" value="ECO:0007669"/>
    <property type="project" value="InterPro"/>
</dbReference>
<dbReference type="InterPro" id="IPR004675">
    <property type="entry name" value="AhpD_core"/>
</dbReference>
<feature type="domain" description="Carboxymuconolactone decarboxylase-like" evidence="1">
    <location>
        <begin position="25"/>
        <end position="106"/>
    </location>
</feature>
<dbReference type="PANTHER" id="PTHR33930:SF2">
    <property type="entry name" value="BLR3452 PROTEIN"/>
    <property type="match status" value="1"/>
</dbReference>
<reference evidence="2 3" key="1">
    <citation type="submission" date="2019-05" db="EMBL/GenBank/DDBJ databases">
        <title>Draft Genome of Bradyrhizobium elkanii strain SEMIA 938, Used in Commercial Inoculants for Lupinus spp. in Brazil.</title>
        <authorList>
            <person name="Hungria M."/>
            <person name="Delamuta J.R.M."/>
            <person name="Ribeiro R.A."/>
            <person name="Nogueira M.A."/>
        </authorList>
    </citation>
    <scope>NUCLEOTIDE SEQUENCE [LARGE SCALE GENOMIC DNA]</scope>
    <source>
        <strain evidence="2 3">Semia 938</strain>
    </source>
</reference>
<gene>
    <name evidence="2" type="ORF">FDV58_06875</name>
</gene>
<protein>
    <submittedName>
        <fullName evidence="2">Carboxymuconolactone decarboxylase family protein</fullName>
    </submittedName>
</protein>
<accession>A0A4U6S3B8</accession>
<organism evidence="2 3">
    <name type="scientific">Bradyrhizobium elkanii</name>
    <dbReference type="NCBI Taxonomy" id="29448"/>
    <lineage>
        <taxon>Bacteria</taxon>
        <taxon>Pseudomonadati</taxon>
        <taxon>Pseudomonadota</taxon>
        <taxon>Alphaproteobacteria</taxon>
        <taxon>Hyphomicrobiales</taxon>
        <taxon>Nitrobacteraceae</taxon>
        <taxon>Bradyrhizobium</taxon>
    </lineage>
</organism>
<evidence type="ECO:0000259" key="1">
    <source>
        <dbReference type="Pfam" id="PF02627"/>
    </source>
</evidence>
<evidence type="ECO:0000313" key="3">
    <source>
        <dbReference type="Proteomes" id="UP000305095"/>
    </source>
</evidence>
<dbReference type="AlphaFoldDB" id="A0A4U6S3B8"/>
<dbReference type="Pfam" id="PF02627">
    <property type="entry name" value="CMD"/>
    <property type="match status" value="1"/>
</dbReference>
<dbReference type="RefSeq" id="WP_137477456.1">
    <property type="nucleotide sequence ID" value="NZ_SZZP01000004.1"/>
</dbReference>
<name>A0A4U6S3B8_BRAEL</name>
<dbReference type="NCBIfam" id="TIGR00778">
    <property type="entry name" value="ahpD_dom"/>
    <property type="match status" value="1"/>
</dbReference>
<dbReference type="InterPro" id="IPR029032">
    <property type="entry name" value="AhpD-like"/>
</dbReference>
<dbReference type="EMBL" id="SZZP01000004">
    <property type="protein sequence ID" value="TKV82217.1"/>
    <property type="molecule type" value="Genomic_DNA"/>
</dbReference>
<comment type="caution">
    <text evidence="2">The sequence shown here is derived from an EMBL/GenBank/DDBJ whole genome shotgun (WGS) entry which is preliminary data.</text>
</comment>